<protein>
    <submittedName>
        <fullName evidence="12">Cholecystokinin receptor</fullName>
    </submittedName>
</protein>
<dbReference type="AlphaFoldDB" id="A0A9Q1C8F7"/>
<reference evidence="12" key="1">
    <citation type="submission" date="2021-10" db="EMBL/GenBank/DDBJ databases">
        <title>Tropical sea cucumber genome reveals ecological adaptation and Cuvierian tubules defense mechanism.</title>
        <authorList>
            <person name="Chen T."/>
        </authorList>
    </citation>
    <scope>NUCLEOTIDE SEQUENCE</scope>
    <source>
        <strain evidence="12">Nanhai2018</strain>
        <tissue evidence="12">Muscle</tissue>
    </source>
</reference>
<evidence type="ECO:0000313" key="12">
    <source>
        <dbReference type="EMBL" id="KAJ8040085.1"/>
    </source>
</evidence>
<evidence type="ECO:0000256" key="2">
    <source>
        <dbReference type="ARBA" id="ARBA00022692"/>
    </source>
</evidence>
<dbReference type="EMBL" id="JAIZAY010000006">
    <property type="protein sequence ID" value="KAJ8040085.1"/>
    <property type="molecule type" value="Genomic_DNA"/>
</dbReference>
<evidence type="ECO:0000256" key="9">
    <source>
        <dbReference type="SAM" id="MobiDB-lite"/>
    </source>
</evidence>
<feature type="transmembrane region" description="Helical" evidence="10">
    <location>
        <begin position="207"/>
        <end position="235"/>
    </location>
</feature>
<keyword evidence="3 10" id="KW-1133">Transmembrane helix</keyword>
<evidence type="ECO:0000256" key="3">
    <source>
        <dbReference type="ARBA" id="ARBA00022989"/>
    </source>
</evidence>
<dbReference type="InterPro" id="IPR017452">
    <property type="entry name" value="GPCR_Rhodpsn_7TM"/>
</dbReference>
<keyword evidence="5 10" id="KW-0472">Membrane</keyword>
<dbReference type="PANTHER" id="PTHR45695">
    <property type="entry name" value="LEUCOKININ RECEPTOR-RELATED"/>
    <property type="match status" value="1"/>
</dbReference>
<dbReference type="PANTHER" id="PTHR45695:SF15">
    <property type="entry name" value="OPSIN RH2"/>
    <property type="match status" value="1"/>
</dbReference>
<proteinExistence type="inferred from homology"/>
<dbReference type="SMART" id="SM01381">
    <property type="entry name" value="7TM_GPCR_Srsx"/>
    <property type="match status" value="1"/>
</dbReference>
<feature type="transmembrane region" description="Helical" evidence="10">
    <location>
        <begin position="323"/>
        <end position="351"/>
    </location>
</feature>
<dbReference type="Pfam" id="PF00001">
    <property type="entry name" value="7tm_1"/>
    <property type="match status" value="1"/>
</dbReference>
<dbReference type="CDD" id="cd00637">
    <property type="entry name" value="7tm_classA_rhodopsin-like"/>
    <property type="match status" value="1"/>
</dbReference>
<keyword evidence="4 8" id="KW-0297">G-protein coupled receptor</keyword>
<accession>A0A9Q1C8F7</accession>
<dbReference type="PROSITE" id="PS50262">
    <property type="entry name" value="G_PROTEIN_RECEP_F1_2"/>
    <property type="match status" value="1"/>
</dbReference>
<evidence type="ECO:0000256" key="8">
    <source>
        <dbReference type="RuleBase" id="RU000688"/>
    </source>
</evidence>
<evidence type="ECO:0000256" key="1">
    <source>
        <dbReference type="ARBA" id="ARBA00004141"/>
    </source>
</evidence>
<dbReference type="SUPFAM" id="SSF81321">
    <property type="entry name" value="Family A G protein-coupled receptor-like"/>
    <property type="match status" value="1"/>
</dbReference>
<dbReference type="OrthoDB" id="2132067at2759"/>
<feature type="domain" description="G-protein coupled receptors family 1 profile" evidence="11">
    <location>
        <begin position="53"/>
        <end position="382"/>
    </location>
</feature>
<dbReference type="Gene3D" id="1.20.1070.10">
    <property type="entry name" value="Rhodopsin 7-helix transmembrane proteins"/>
    <property type="match status" value="1"/>
</dbReference>
<keyword evidence="13" id="KW-1185">Reference proteome</keyword>
<evidence type="ECO:0000256" key="5">
    <source>
        <dbReference type="ARBA" id="ARBA00023136"/>
    </source>
</evidence>
<feature type="transmembrane region" description="Helical" evidence="10">
    <location>
        <begin position="38"/>
        <end position="61"/>
    </location>
</feature>
<dbReference type="InterPro" id="IPR000276">
    <property type="entry name" value="GPCR_Rhodpsn"/>
</dbReference>
<dbReference type="GO" id="GO:0005886">
    <property type="term" value="C:plasma membrane"/>
    <property type="evidence" value="ECO:0007669"/>
    <property type="project" value="TreeGrafter"/>
</dbReference>
<evidence type="ECO:0000256" key="6">
    <source>
        <dbReference type="ARBA" id="ARBA00023170"/>
    </source>
</evidence>
<feature type="transmembrane region" description="Helical" evidence="10">
    <location>
        <begin position="68"/>
        <end position="89"/>
    </location>
</feature>
<keyword evidence="6 8" id="KW-0675">Receptor</keyword>
<feature type="region of interest" description="Disordered" evidence="9">
    <location>
        <begin position="269"/>
        <end position="314"/>
    </location>
</feature>
<sequence>MASVEDCPTFNETYSYYSYSLSNESFHFDPGQKAVRGVVITFLSMVTLFGTIGNTLVLMSLTIGTRKLGITSILLGSLSFSDFCINVWLVPIEIKHLLSPYWRFGSVLCVFTAFLSSFAQSSSACMLLAISWERFLVILYPLTSRTMLTRRRTFILVLVTWTISAGLAAFPASFKEVLPHDPCDEDSEEVCTSSFAYHNDHRMQLFMYIYALLIVYLIPLGGMAVANTCVIRALIKSSKYTKKLQSVKSLEKGVRYSVSSKNGESVAICNNNDTHPSGDEKSAVDSMVASGSGDDPFPPVTKAKEKPRAKKKSHSSVAQRKKVVMMLVAVIILYAICWLPYMIFGALYIVFKVPHNYFGMIVLESFSRICYSCNSALNPIVYGFMSKNFRQRIIHGFRRCIQCRFRRSDRANSFSSAYTLSTRGPAISQSTRQTKYSAVPRA</sequence>
<evidence type="ECO:0000259" key="11">
    <source>
        <dbReference type="PROSITE" id="PS50262"/>
    </source>
</evidence>
<evidence type="ECO:0000256" key="7">
    <source>
        <dbReference type="ARBA" id="ARBA00023224"/>
    </source>
</evidence>
<comment type="caution">
    <text evidence="12">The sequence shown here is derived from an EMBL/GenBank/DDBJ whole genome shotgun (WGS) entry which is preliminary data.</text>
</comment>
<organism evidence="12 13">
    <name type="scientific">Holothuria leucospilota</name>
    <name type="common">Black long sea cucumber</name>
    <name type="synonym">Mertensiothuria leucospilota</name>
    <dbReference type="NCBI Taxonomy" id="206669"/>
    <lineage>
        <taxon>Eukaryota</taxon>
        <taxon>Metazoa</taxon>
        <taxon>Echinodermata</taxon>
        <taxon>Eleutherozoa</taxon>
        <taxon>Echinozoa</taxon>
        <taxon>Holothuroidea</taxon>
        <taxon>Aspidochirotacea</taxon>
        <taxon>Aspidochirotida</taxon>
        <taxon>Holothuriidae</taxon>
        <taxon>Holothuria</taxon>
    </lineage>
</organism>
<feature type="transmembrane region" description="Helical" evidence="10">
    <location>
        <begin position="101"/>
        <end position="132"/>
    </location>
</feature>
<comment type="subcellular location">
    <subcellularLocation>
        <location evidence="1">Membrane</location>
        <topology evidence="1">Multi-pass membrane protein</topology>
    </subcellularLocation>
</comment>
<feature type="compositionally biased region" description="Basic residues" evidence="9">
    <location>
        <begin position="305"/>
        <end position="314"/>
    </location>
</feature>
<comment type="similarity">
    <text evidence="8">Belongs to the G-protein coupled receptor 1 family.</text>
</comment>
<gene>
    <name evidence="12" type="ORF">HOLleu_14280</name>
</gene>
<evidence type="ECO:0000256" key="10">
    <source>
        <dbReference type="SAM" id="Phobius"/>
    </source>
</evidence>
<evidence type="ECO:0000256" key="4">
    <source>
        <dbReference type="ARBA" id="ARBA00023040"/>
    </source>
</evidence>
<dbReference type="PROSITE" id="PS00237">
    <property type="entry name" value="G_PROTEIN_RECEP_F1_1"/>
    <property type="match status" value="1"/>
</dbReference>
<keyword evidence="2 8" id="KW-0812">Transmembrane</keyword>
<feature type="transmembrane region" description="Helical" evidence="10">
    <location>
        <begin position="153"/>
        <end position="172"/>
    </location>
</feature>
<dbReference type="Proteomes" id="UP001152320">
    <property type="component" value="Chromosome 6"/>
</dbReference>
<name>A0A9Q1C8F7_HOLLE</name>
<keyword evidence="7 8" id="KW-0807">Transducer</keyword>
<dbReference type="PRINTS" id="PR00237">
    <property type="entry name" value="GPCRRHODOPSN"/>
</dbReference>
<dbReference type="GO" id="GO:0004930">
    <property type="term" value="F:G protein-coupled receptor activity"/>
    <property type="evidence" value="ECO:0007669"/>
    <property type="project" value="UniProtKB-KW"/>
</dbReference>
<evidence type="ECO:0000313" key="13">
    <source>
        <dbReference type="Proteomes" id="UP001152320"/>
    </source>
</evidence>